<keyword evidence="2" id="KW-1185">Reference proteome</keyword>
<proteinExistence type="predicted"/>
<comment type="caution">
    <text evidence="1">The sequence shown here is derived from an EMBL/GenBank/DDBJ whole genome shotgun (WGS) entry which is preliminary data.</text>
</comment>
<organism evidence="1 2">
    <name type="scientific">Kroppenstedtia guangzhouensis</name>
    <dbReference type="NCBI Taxonomy" id="1274356"/>
    <lineage>
        <taxon>Bacteria</taxon>
        <taxon>Bacillati</taxon>
        <taxon>Bacillota</taxon>
        <taxon>Bacilli</taxon>
        <taxon>Bacillales</taxon>
        <taxon>Thermoactinomycetaceae</taxon>
        <taxon>Kroppenstedtia</taxon>
    </lineage>
</organism>
<name>A0ABQ1GPD1_9BACL</name>
<reference evidence="2" key="1">
    <citation type="journal article" date="2019" name="Int. J. Syst. Evol. Microbiol.">
        <title>The Global Catalogue of Microorganisms (GCM) 10K type strain sequencing project: providing services to taxonomists for standard genome sequencing and annotation.</title>
        <authorList>
            <consortium name="The Broad Institute Genomics Platform"/>
            <consortium name="The Broad Institute Genome Sequencing Center for Infectious Disease"/>
            <person name="Wu L."/>
            <person name="Ma J."/>
        </authorList>
    </citation>
    <scope>NUCLEOTIDE SEQUENCE [LARGE SCALE GENOMIC DNA]</scope>
    <source>
        <strain evidence="2">CGMCC 1.12404</strain>
    </source>
</reference>
<gene>
    <name evidence="1" type="ORF">GCM10007416_21060</name>
</gene>
<dbReference type="EMBL" id="BMEX01000006">
    <property type="protein sequence ID" value="GGA47698.1"/>
    <property type="molecule type" value="Genomic_DNA"/>
</dbReference>
<evidence type="ECO:0000313" key="2">
    <source>
        <dbReference type="Proteomes" id="UP000617979"/>
    </source>
</evidence>
<evidence type="ECO:0000313" key="1">
    <source>
        <dbReference type="EMBL" id="GGA47698.1"/>
    </source>
</evidence>
<accession>A0ABQ1GPD1</accession>
<protein>
    <submittedName>
        <fullName evidence="1">Uncharacterized protein</fullName>
    </submittedName>
</protein>
<sequence>MVKAVEGAEDSAELGWKDIKKYGVSAADAVVGLAARPYSLCPGSIGSGEKARCGHRLPLLQSKTKN</sequence>
<dbReference type="Proteomes" id="UP000617979">
    <property type="component" value="Unassembled WGS sequence"/>
</dbReference>
<dbReference type="Gene3D" id="3.40.50.10490">
    <property type="entry name" value="Glucose-6-phosphate isomerase like protein, domain 1"/>
    <property type="match status" value="1"/>
</dbReference>